<dbReference type="InterPro" id="IPR051272">
    <property type="entry name" value="RIO-type_Ser/Thr_kinase"/>
</dbReference>
<evidence type="ECO:0000313" key="2">
    <source>
        <dbReference type="Proteomes" id="UP000887565"/>
    </source>
</evidence>
<evidence type="ECO:0000313" key="3">
    <source>
        <dbReference type="WBParaSite" id="nRc.2.0.1.t02996-RA"/>
    </source>
</evidence>
<accession>A0A915HNB4</accession>
<name>A0A915HNB4_ROMCU</name>
<keyword evidence="2" id="KW-1185">Reference proteome</keyword>
<dbReference type="PANTHER" id="PTHR45723">
    <property type="entry name" value="SERINE/THREONINE-PROTEIN KINASE RIO1"/>
    <property type="match status" value="1"/>
</dbReference>
<feature type="region of interest" description="Disordered" evidence="1">
    <location>
        <begin position="57"/>
        <end position="102"/>
    </location>
</feature>
<reference evidence="3" key="1">
    <citation type="submission" date="2022-11" db="UniProtKB">
        <authorList>
            <consortium name="WormBaseParasite"/>
        </authorList>
    </citation>
    <scope>IDENTIFICATION</scope>
</reference>
<dbReference type="Proteomes" id="UP000887565">
    <property type="component" value="Unplaced"/>
</dbReference>
<evidence type="ECO:0000256" key="1">
    <source>
        <dbReference type="SAM" id="MobiDB-lite"/>
    </source>
</evidence>
<organism evidence="2 3">
    <name type="scientific">Romanomermis culicivorax</name>
    <name type="common">Nematode worm</name>
    <dbReference type="NCBI Taxonomy" id="13658"/>
    <lineage>
        <taxon>Eukaryota</taxon>
        <taxon>Metazoa</taxon>
        <taxon>Ecdysozoa</taxon>
        <taxon>Nematoda</taxon>
        <taxon>Enoplea</taxon>
        <taxon>Dorylaimia</taxon>
        <taxon>Mermithida</taxon>
        <taxon>Mermithoidea</taxon>
        <taxon>Mermithidae</taxon>
        <taxon>Romanomermis</taxon>
    </lineage>
</organism>
<feature type="region of interest" description="Disordered" evidence="1">
    <location>
        <begin position="155"/>
        <end position="182"/>
    </location>
</feature>
<protein>
    <submittedName>
        <fullName evidence="3">Uncharacterized protein</fullName>
    </submittedName>
</protein>
<feature type="compositionally biased region" description="Low complexity" evidence="1">
    <location>
        <begin position="71"/>
        <end position="102"/>
    </location>
</feature>
<dbReference type="AlphaFoldDB" id="A0A915HNB4"/>
<proteinExistence type="predicted"/>
<dbReference type="WBParaSite" id="nRc.2.0.1.t02996-RA">
    <property type="protein sequence ID" value="nRc.2.0.1.t02996-RA"/>
    <property type="gene ID" value="nRc.2.0.1.g02996"/>
</dbReference>
<sequence>MTSPRPCGNPWAAGTRVAGAIPNMREIMDEEFARQLEGNSTKLAENPLDFEIAVSFEEEETPTTPLPPTTTLPLSTTTTLPLTTAPSTTTTLPLTTPLQPTTTPLPPPDFPDVDDVSNDFLLAQLLQSQFDREYDKILSLEEKKLNGNEKVQLSFQNFRRRQDGPNVDGKSSSDDDDQEDEDVKEIRNFKLDTWKAPDFGASGVIKKNDGQLVTKHDKVVCGRKNTDRVMAFPPEFQTGDAAKMDMQLTNKVFNSLKMHMKQEEKKTHRIFDKKDKATSELALDANTRIVIYKMVNSGLLESVTGVVASGKEAIVLHARGGDWYANFSSKNKSSSRPNAP</sequence>